<keyword evidence="3" id="KW-1185">Reference proteome</keyword>
<dbReference type="InParanoid" id="A0A2T3ANQ1"/>
<gene>
    <name evidence="2" type="ORF">BD289DRAFT_2537</name>
</gene>
<protein>
    <submittedName>
        <fullName evidence="2">Uncharacterized protein</fullName>
    </submittedName>
</protein>
<dbReference type="AlphaFoldDB" id="A0A2T3ANQ1"/>
<keyword evidence="1" id="KW-0812">Transmembrane</keyword>
<organism evidence="2 3">
    <name type="scientific">Coniella lustricola</name>
    <dbReference type="NCBI Taxonomy" id="2025994"/>
    <lineage>
        <taxon>Eukaryota</taxon>
        <taxon>Fungi</taxon>
        <taxon>Dikarya</taxon>
        <taxon>Ascomycota</taxon>
        <taxon>Pezizomycotina</taxon>
        <taxon>Sordariomycetes</taxon>
        <taxon>Sordariomycetidae</taxon>
        <taxon>Diaporthales</taxon>
        <taxon>Schizoparmaceae</taxon>
        <taxon>Coniella</taxon>
    </lineage>
</organism>
<name>A0A2T3ANQ1_9PEZI</name>
<feature type="transmembrane region" description="Helical" evidence="1">
    <location>
        <begin position="21"/>
        <end position="38"/>
    </location>
</feature>
<accession>A0A2T3ANQ1</accession>
<feature type="transmembrane region" description="Helical" evidence="1">
    <location>
        <begin position="85"/>
        <end position="103"/>
    </location>
</feature>
<sequence length="108" mass="12710">MVHIERRADSFPKRNTANNKLITYFALFISIMLCLWDLQVEIQSFPVYQCLHVSSEYQISRSDARNRKRRTCHSCPDLLYCTTRLISTCIVVYCWLCCLLKGTKNKPK</sequence>
<proteinExistence type="predicted"/>
<dbReference type="Proteomes" id="UP000241462">
    <property type="component" value="Unassembled WGS sequence"/>
</dbReference>
<evidence type="ECO:0000313" key="2">
    <source>
        <dbReference type="EMBL" id="PSS05213.1"/>
    </source>
</evidence>
<keyword evidence="1" id="KW-1133">Transmembrane helix</keyword>
<evidence type="ECO:0000313" key="3">
    <source>
        <dbReference type="Proteomes" id="UP000241462"/>
    </source>
</evidence>
<evidence type="ECO:0000256" key="1">
    <source>
        <dbReference type="SAM" id="Phobius"/>
    </source>
</evidence>
<keyword evidence="1" id="KW-0472">Membrane</keyword>
<reference evidence="2 3" key="1">
    <citation type="journal article" date="2018" name="Mycol. Prog.">
        <title>Coniella lustricola, a new species from submerged detritus.</title>
        <authorList>
            <person name="Raudabaugh D.B."/>
            <person name="Iturriaga T."/>
            <person name="Carver A."/>
            <person name="Mondo S."/>
            <person name="Pangilinan J."/>
            <person name="Lipzen A."/>
            <person name="He G."/>
            <person name="Amirebrahimi M."/>
            <person name="Grigoriev I.V."/>
            <person name="Miller A.N."/>
        </authorList>
    </citation>
    <scope>NUCLEOTIDE SEQUENCE [LARGE SCALE GENOMIC DNA]</scope>
    <source>
        <strain evidence="2 3">B22-T-1</strain>
    </source>
</reference>
<dbReference type="EMBL" id="KZ678372">
    <property type="protein sequence ID" value="PSS05213.1"/>
    <property type="molecule type" value="Genomic_DNA"/>
</dbReference>